<keyword evidence="1" id="KW-0812">Transmembrane</keyword>
<feature type="transmembrane region" description="Helical" evidence="1">
    <location>
        <begin position="86"/>
        <end position="106"/>
    </location>
</feature>
<organism evidence="2">
    <name type="scientific">Desulfofervidus auxilii</name>
    <dbReference type="NCBI Taxonomy" id="1621989"/>
    <lineage>
        <taxon>Bacteria</taxon>
        <taxon>Pseudomonadati</taxon>
        <taxon>Thermodesulfobacteriota</taxon>
        <taxon>Candidatus Desulfofervidia</taxon>
        <taxon>Candidatus Desulfofervidales</taxon>
        <taxon>Candidatus Desulfofervidaceae</taxon>
        <taxon>Candidatus Desulfofervidus</taxon>
    </lineage>
</organism>
<dbReference type="EMBL" id="DRKW01000127">
    <property type="protein sequence ID" value="HEB74023.1"/>
    <property type="molecule type" value="Genomic_DNA"/>
</dbReference>
<dbReference type="AlphaFoldDB" id="A0A7V1I4T6"/>
<name>A0A7V1I4T6_DESA2</name>
<keyword evidence="1" id="KW-0472">Membrane</keyword>
<dbReference type="Proteomes" id="UP000886268">
    <property type="component" value="Unassembled WGS sequence"/>
</dbReference>
<protein>
    <recommendedName>
        <fullName evidence="3">DUF1634 domain-containing protein</fullName>
    </recommendedName>
</protein>
<keyword evidence="1" id="KW-1133">Transmembrane helix</keyword>
<feature type="transmembrane region" description="Helical" evidence="1">
    <location>
        <begin position="113"/>
        <end position="133"/>
    </location>
</feature>
<proteinExistence type="predicted"/>
<comment type="caution">
    <text evidence="2">The sequence shown here is derived from an EMBL/GenBank/DDBJ whole genome shotgun (WGS) entry which is preliminary data.</text>
</comment>
<sequence length="136" mass="15509">MRKEEVHIDPMNKTFAKVMEVFTLIGLIVMVIFGLLYLFNLSSYVDTQSAIAHWGHSASKFWEETKGVKISGYNWFLTNLNRMDCLSMLGIVILALTPFLSIVFAIPRSKGAYRGLLFILTLEFIFAILRPLIMAK</sequence>
<evidence type="ECO:0000313" key="2">
    <source>
        <dbReference type="EMBL" id="HEB74023.1"/>
    </source>
</evidence>
<reference evidence="2" key="1">
    <citation type="journal article" date="2020" name="mSystems">
        <title>Genome- and Community-Level Interaction Insights into Carbon Utilization and Element Cycling Functions of Hydrothermarchaeota in Hydrothermal Sediment.</title>
        <authorList>
            <person name="Zhou Z."/>
            <person name="Liu Y."/>
            <person name="Xu W."/>
            <person name="Pan J."/>
            <person name="Luo Z.H."/>
            <person name="Li M."/>
        </authorList>
    </citation>
    <scope>NUCLEOTIDE SEQUENCE [LARGE SCALE GENOMIC DNA]</scope>
    <source>
        <strain evidence="2">HyVt-45</strain>
    </source>
</reference>
<evidence type="ECO:0008006" key="3">
    <source>
        <dbReference type="Google" id="ProtNLM"/>
    </source>
</evidence>
<accession>A0A7V1I4T6</accession>
<feature type="transmembrane region" description="Helical" evidence="1">
    <location>
        <begin position="21"/>
        <end position="39"/>
    </location>
</feature>
<gene>
    <name evidence="2" type="ORF">ENJ03_02240</name>
</gene>
<evidence type="ECO:0000256" key="1">
    <source>
        <dbReference type="SAM" id="Phobius"/>
    </source>
</evidence>